<dbReference type="GO" id="GO:0016020">
    <property type="term" value="C:membrane"/>
    <property type="evidence" value="ECO:0007669"/>
    <property type="project" value="TreeGrafter"/>
</dbReference>
<dbReference type="SUPFAM" id="SSF52540">
    <property type="entry name" value="P-loop containing nucleoside triphosphate hydrolases"/>
    <property type="match status" value="1"/>
</dbReference>
<dbReference type="GO" id="GO:0007015">
    <property type="term" value="P:actin filament organization"/>
    <property type="evidence" value="ECO:0007669"/>
    <property type="project" value="TreeGrafter"/>
</dbReference>
<dbReference type="GO" id="GO:0000146">
    <property type="term" value="F:microfilament motor activity"/>
    <property type="evidence" value="ECO:0007669"/>
    <property type="project" value="TreeGrafter"/>
</dbReference>
<evidence type="ECO:0000256" key="2">
    <source>
        <dbReference type="ARBA" id="ARBA00022741"/>
    </source>
</evidence>
<proteinExistence type="inferred from homology"/>
<keyword evidence="11" id="KW-1185">Reference proteome</keyword>
<accession>A0A183L4W5</accession>
<dbReference type="PROSITE" id="PS51456">
    <property type="entry name" value="MYOSIN_MOTOR"/>
    <property type="match status" value="1"/>
</dbReference>
<keyword evidence="5 8" id="KW-0518">Myosin</keyword>
<dbReference type="Gene3D" id="3.40.850.10">
    <property type="entry name" value="Kinesin motor domain"/>
    <property type="match status" value="1"/>
</dbReference>
<dbReference type="Pfam" id="PF00063">
    <property type="entry name" value="Myosin_head"/>
    <property type="match status" value="2"/>
</dbReference>
<protein>
    <submittedName>
        <fullName evidence="12">Myosin motor domain-containing protein</fullName>
    </submittedName>
</protein>
<name>A0A183L4W5_9TREM</name>
<dbReference type="AlphaFoldDB" id="A0A183L4W5"/>
<dbReference type="SMART" id="SM00242">
    <property type="entry name" value="MYSc"/>
    <property type="match status" value="1"/>
</dbReference>
<keyword evidence="4" id="KW-0175">Coiled coil</keyword>
<keyword evidence="7 8" id="KW-0009">Actin-binding</keyword>
<dbReference type="STRING" id="6186.A0A183L4W5"/>
<dbReference type="InterPro" id="IPR001609">
    <property type="entry name" value="Myosin_head_motor_dom-like"/>
</dbReference>
<reference evidence="12" key="1">
    <citation type="submission" date="2016-06" db="UniProtKB">
        <authorList>
            <consortium name="WormBaseParasite"/>
        </authorList>
    </citation>
    <scope>IDENTIFICATION</scope>
</reference>
<organism evidence="12">
    <name type="scientific">Schistosoma curassoni</name>
    <dbReference type="NCBI Taxonomy" id="6186"/>
    <lineage>
        <taxon>Eukaryota</taxon>
        <taxon>Metazoa</taxon>
        <taxon>Spiralia</taxon>
        <taxon>Lophotrochozoa</taxon>
        <taxon>Platyhelminthes</taxon>
        <taxon>Trematoda</taxon>
        <taxon>Digenea</taxon>
        <taxon>Strigeidida</taxon>
        <taxon>Schistosomatoidea</taxon>
        <taxon>Schistosomatidae</taxon>
        <taxon>Schistosoma</taxon>
    </lineage>
</organism>
<dbReference type="PANTHER" id="PTHR13140:SF857">
    <property type="entry name" value="MYOSIN-11"/>
    <property type="match status" value="1"/>
</dbReference>
<evidence type="ECO:0000256" key="3">
    <source>
        <dbReference type="ARBA" id="ARBA00022840"/>
    </source>
</evidence>
<comment type="similarity">
    <text evidence="1 8">Belongs to the TRAFAC class myosin-kinesin ATPase superfamily. Myosin family.</text>
</comment>
<dbReference type="GO" id="GO:0005737">
    <property type="term" value="C:cytoplasm"/>
    <property type="evidence" value="ECO:0007669"/>
    <property type="project" value="TreeGrafter"/>
</dbReference>
<gene>
    <name evidence="10" type="ORF">SCUD_LOCUS22377</name>
</gene>
<feature type="domain" description="Myosin motor" evidence="9">
    <location>
        <begin position="1"/>
        <end position="225"/>
    </location>
</feature>
<evidence type="ECO:0000313" key="11">
    <source>
        <dbReference type="Proteomes" id="UP000279833"/>
    </source>
</evidence>
<evidence type="ECO:0000313" key="10">
    <source>
        <dbReference type="EMBL" id="VDP78751.1"/>
    </source>
</evidence>
<dbReference type="GO" id="GO:0051015">
    <property type="term" value="F:actin filament binding"/>
    <property type="evidence" value="ECO:0007669"/>
    <property type="project" value="TreeGrafter"/>
</dbReference>
<evidence type="ECO:0000256" key="5">
    <source>
        <dbReference type="ARBA" id="ARBA00023123"/>
    </source>
</evidence>
<dbReference type="GO" id="GO:0005524">
    <property type="term" value="F:ATP binding"/>
    <property type="evidence" value="ECO:0007669"/>
    <property type="project" value="UniProtKB-UniRule"/>
</dbReference>
<evidence type="ECO:0000256" key="7">
    <source>
        <dbReference type="ARBA" id="ARBA00023203"/>
    </source>
</evidence>
<evidence type="ECO:0000256" key="8">
    <source>
        <dbReference type="PROSITE-ProRule" id="PRU00782"/>
    </source>
</evidence>
<evidence type="ECO:0000256" key="1">
    <source>
        <dbReference type="ARBA" id="ARBA00008314"/>
    </source>
</evidence>
<dbReference type="FunFam" id="1.10.10.820:FF:000001">
    <property type="entry name" value="Myosin heavy chain"/>
    <property type="match status" value="1"/>
</dbReference>
<comment type="caution">
    <text evidence="8">Lacks conserved residue(s) required for the propagation of feature annotation.</text>
</comment>
<feature type="binding site" evidence="8">
    <location>
        <begin position="7"/>
        <end position="14"/>
    </location>
    <ligand>
        <name>ATP</name>
        <dbReference type="ChEBI" id="CHEBI:30616"/>
    </ligand>
</feature>
<dbReference type="EMBL" id="UZAK01049201">
    <property type="protein sequence ID" value="VDP78751.1"/>
    <property type="molecule type" value="Genomic_DNA"/>
</dbReference>
<evidence type="ECO:0000256" key="4">
    <source>
        <dbReference type="ARBA" id="ARBA00023054"/>
    </source>
</evidence>
<dbReference type="InterPro" id="IPR027417">
    <property type="entry name" value="P-loop_NTPase"/>
</dbReference>
<dbReference type="Proteomes" id="UP000279833">
    <property type="component" value="Unassembled WGS sequence"/>
</dbReference>
<dbReference type="WBParaSite" id="SCUD_0002238001-mRNA-1">
    <property type="protein sequence ID" value="SCUD_0002238001-mRNA-1"/>
    <property type="gene ID" value="SCUD_0002238001"/>
</dbReference>
<keyword evidence="2 8" id="KW-0547">Nucleotide-binding</keyword>
<reference evidence="10 11" key="2">
    <citation type="submission" date="2018-11" db="EMBL/GenBank/DDBJ databases">
        <authorList>
            <consortium name="Pathogen Informatics"/>
        </authorList>
    </citation>
    <scope>NUCLEOTIDE SEQUENCE [LARGE SCALE GENOMIC DNA]</scope>
    <source>
        <strain evidence="10">Dakar</strain>
        <strain evidence="11">Dakar, Senegal</strain>
    </source>
</reference>
<evidence type="ECO:0000256" key="6">
    <source>
        <dbReference type="ARBA" id="ARBA00023175"/>
    </source>
</evidence>
<dbReference type="GO" id="GO:0016459">
    <property type="term" value="C:myosin complex"/>
    <property type="evidence" value="ECO:0007669"/>
    <property type="project" value="UniProtKB-KW"/>
</dbReference>
<evidence type="ECO:0000313" key="12">
    <source>
        <dbReference type="WBParaSite" id="SCUD_0002238001-mRNA-1"/>
    </source>
</evidence>
<dbReference type="InterPro" id="IPR036961">
    <property type="entry name" value="Kinesin_motor_dom_sf"/>
</dbReference>
<evidence type="ECO:0000259" key="9">
    <source>
        <dbReference type="PROSITE" id="PS51456"/>
    </source>
</evidence>
<sequence length="225" mass="25104">FTGSCSGESGSGKTENTKKVIQYLACVATSAKHQKTSAKNVMSKFNGELEAQLLKANPILEAFGNAKTIKNDNSSRFGKFIRINFDTSGFIAGANIETCIPFMIGSCVRTAFAFNHMRRLLIPYHSIDLLEKARVIRQAVDERSFHIFYQLLASATPAMQQQLLLNHASAYRFLSNGMIELPGIDEQQFFRETTEAMDIMGINNEDQNGTFNVVNLDILFLQIKC</sequence>
<keyword evidence="6 8" id="KW-0505">Motor protein</keyword>
<keyword evidence="3 8" id="KW-0067">ATP-binding</keyword>
<dbReference type="PANTHER" id="PTHR13140">
    <property type="entry name" value="MYOSIN"/>
    <property type="match status" value="1"/>
</dbReference>